<keyword evidence="6" id="KW-0966">Cell projection</keyword>
<evidence type="ECO:0000256" key="7">
    <source>
        <dbReference type="ARBA" id="ARBA00035003"/>
    </source>
</evidence>
<evidence type="ECO:0000256" key="4">
    <source>
        <dbReference type="ARBA" id="ARBA00023069"/>
    </source>
</evidence>
<evidence type="ECO:0000256" key="3">
    <source>
        <dbReference type="ARBA" id="ARBA00022846"/>
    </source>
</evidence>
<evidence type="ECO:0000313" key="10">
    <source>
        <dbReference type="Proteomes" id="UP001152888"/>
    </source>
</evidence>
<evidence type="ECO:0000256" key="8">
    <source>
        <dbReference type="ARBA" id="ARBA00046435"/>
    </source>
</evidence>
<keyword evidence="5" id="KW-0206">Cytoskeleton</keyword>
<dbReference type="EMBL" id="CAKOFQ010007198">
    <property type="protein sequence ID" value="CAH1994348.1"/>
    <property type="molecule type" value="Genomic_DNA"/>
</dbReference>
<comment type="subunit">
    <text evidence="8">Microtubule inner protein component of sperm flagellar doublet microtubules.</text>
</comment>
<dbReference type="Proteomes" id="UP001152888">
    <property type="component" value="Unassembled WGS sequence"/>
</dbReference>
<accession>A0A9P0LAN2</accession>
<reference evidence="9" key="1">
    <citation type="submission" date="2022-03" db="EMBL/GenBank/DDBJ databases">
        <authorList>
            <person name="Sayadi A."/>
        </authorList>
    </citation>
    <scope>NUCLEOTIDE SEQUENCE</scope>
</reference>
<gene>
    <name evidence="9" type="ORF">ACAOBT_LOCUS22076</name>
</gene>
<dbReference type="OrthoDB" id="8185227at2759"/>
<keyword evidence="3" id="KW-0282">Flagellum</keyword>
<dbReference type="InterPro" id="IPR054709">
    <property type="entry name" value="CFAP107"/>
</dbReference>
<evidence type="ECO:0000256" key="5">
    <source>
        <dbReference type="ARBA" id="ARBA00023212"/>
    </source>
</evidence>
<evidence type="ECO:0000256" key="2">
    <source>
        <dbReference type="ARBA" id="ARBA00022490"/>
    </source>
</evidence>
<dbReference type="GO" id="GO:0005879">
    <property type="term" value="C:axonemal microtubule"/>
    <property type="evidence" value="ECO:0007669"/>
    <property type="project" value="TreeGrafter"/>
</dbReference>
<sequence>MGIKYTAEGSRLENFSKPVKYTNPKILTGNWFEEKCAYKKNRYRHSSEYQNEFKPKPLTTYPKSIIWDAKFSSDFAICPEKSSDEEPSFFNNFSTTYDLSYNHLPQFYKRLMKAIPSENAPSKEMELTESYGNITGYGLMIEKKSEWHLDAPDPRMTNVTSHKCDFAAPDDNSYKFTRWTLPTPVRGKYGQYFRPFPIDHPRTDKYDPIKTACVKQCDEKCACMEVKFSQ</sequence>
<keyword evidence="2" id="KW-0963">Cytoplasm</keyword>
<keyword evidence="10" id="KW-1185">Reference proteome</keyword>
<evidence type="ECO:0000256" key="6">
    <source>
        <dbReference type="ARBA" id="ARBA00023273"/>
    </source>
</evidence>
<keyword evidence="4" id="KW-0969">Cilium</keyword>
<comment type="subcellular location">
    <subcellularLocation>
        <location evidence="1">Cytoplasm</location>
        <location evidence="1">Cytoskeleton</location>
        <location evidence="1">Flagellum axoneme</location>
    </subcellularLocation>
</comment>
<proteinExistence type="predicted"/>
<dbReference type="PANTHER" id="PTHR31180:SF2">
    <property type="entry name" value="CILIA- AND FLAGELLA-ASSOCIATED PROTEIN 107"/>
    <property type="match status" value="1"/>
</dbReference>
<evidence type="ECO:0000313" key="9">
    <source>
        <dbReference type="EMBL" id="CAH1994348.1"/>
    </source>
</evidence>
<comment type="function">
    <text evidence="7">Microtubule inner protein (MIP) part of the dynein-decorated doublet microtubules (DMTs) in cilia axoneme, which is required for motile cilia beating.</text>
</comment>
<dbReference type="GO" id="GO:0030317">
    <property type="term" value="P:flagellated sperm motility"/>
    <property type="evidence" value="ECO:0007669"/>
    <property type="project" value="InterPro"/>
</dbReference>
<dbReference type="AlphaFoldDB" id="A0A9P0LAN2"/>
<name>A0A9P0LAN2_ACAOB</name>
<dbReference type="PANTHER" id="PTHR31180">
    <property type="entry name" value="CILIA- AND FLAGELLA-ASSOCIATED PROTEIN 107-RELATED"/>
    <property type="match status" value="1"/>
</dbReference>
<evidence type="ECO:0000256" key="1">
    <source>
        <dbReference type="ARBA" id="ARBA00004611"/>
    </source>
</evidence>
<comment type="caution">
    <text evidence="9">The sequence shown here is derived from an EMBL/GenBank/DDBJ whole genome shotgun (WGS) entry which is preliminary data.</text>
</comment>
<dbReference type="Pfam" id="PF22595">
    <property type="entry name" value="CFAP107"/>
    <property type="match status" value="1"/>
</dbReference>
<protein>
    <submittedName>
        <fullName evidence="9">Uncharacterized protein</fullName>
    </submittedName>
</protein>
<organism evidence="9 10">
    <name type="scientific">Acanthoscelides obtectus</name>
    <name type="common">Bean weevil</name>
    <name type="synonym">Bruchus obtectus</name>
    <dbReference type="NCBI Taxonomy" id="200917"/>
    <lineage>
        <taxon>Eukaryota</taxon>
        <taxon>Metazoa</taxon>
        <taxon>Ecdysozoa</taxon>
        <taxon>Arthropoda</taxon>
        <taxon>Hexapoda</taxon>
        <taxon>Insecta</taxon>
        <taxon>Pterygota</taxon>
        <taxon>Neoptera</taxon>
        <taxon>Endopterygota</taxon>
        <taxon>Coleoptera</taxon>
        <taxon>Polyphaga</taxon>
        <taxon>Cucujiformia</taxon>
        <taxon>Chrysomeloidea</taxon>
        <taxon>Chrysomelidae</taxon>
        <taxon>Bruchinae</taxon>
        <taxon>Bruchini</taxon>
        <taxon>Acanthoscelides</taxon>
    </lineage>
</organism>
<dbReference type="InterPro" id="IPR037662">
    <property type="entry name" value="CFAP68/107"/>
</dbReference>